<evidence type="ECO:0000313" key="1">
    <source>
        <dbReference type="Proteomes" id="UP000887565"/>
    </source>
</evidence>
<dbReference type="AlphaFoldDB" id="A0A915HTI0"/>
<reference evidence="2" key="1">
    <citation type="submission" date="2022-11" db="UniProtKB">
        <authorList>
            <consortium name="WormBaseParasite"/>
        </authorList>
    </citation>
    <scope>IDENTIFICATION</scope>
</reference>
<keyword evidence="1" id="KW-1185">Reference proteome</keyword>
<organism evidence="1 2">
    <name type="scientific">Romanomermis culicivorax</name>
    <name type="common">Nematode worm</name>
    <dbReference type="NCBI Taxonomy" id="13658"/>
    <lineage>
        <taxon>Eukaryota</taxon>
        <taxon>Metazoa</taxon>
        <taxon>Ecdysozoa</taxon>
        <taxon>Nematoda</taxon>
        <taxon>Enoplea</taxon>
        <taxon>Dorylaimia</taxon>
        <taxon>Mermithida</taxon>
        <taxon>Mermithoidea</taxon>
        <taxon>Mermithidae</taxon>
        <taxon>Romanomermis</taxon>
    </lineage>
</organism>
<proteinExistence type="predicted"/>
<name>A0A915HTI0_ROMCU</name>
<accession>A0A915HTI0</accession>
<dbReference type="Proteomes" id="UP000887565">
    <property type="component" value="Unplaced"/>
</dbReference>
<evidence type="ECO:0000313" key="2">
    <source>
        <dbReference type="WBParaSite" id="nRc.2.0.1.t05069-RA"/>
    </source>
</evidence>
<protein>
    <submittedName>
        <fullName evidence="2">Uncharacterized protein</fullName>
    </submittedName>
</protein>
<sequence length="64" mass="7723">MKRERYYMKTSMTNESQLEQTKSIKMLDTWEKTYKDCERLITTYDFYSCTAKRVPKNKMAPIPA</sequence>
<dbReference type="WBParaSite" id="nRc.2.0.1.t05069-RA">
    <property type="protein sequence ID" value="nRc.2.0.1.t05069-RA"/>
    <property type="gene ID" value="nRc.2.0.1.g05069"/>
</dbReference>